<proteinExistence type="predicted"/>
<reference evidence="3" key="1">
    <citation type="journal article" date="2014" name="PLoS ONE">
        <title>Transcriptome-Based Identification of ABC Transporters in the Western Tarnished Plant Bug Lygus hesperus.</title>
        <authorList>
            <person name="Hull J.J."/>
            <person name="Chaney K."/>
            <person name="Geib S.M."/>
            <person name="Fabrick J.A."/>
            <person name="Brent C.S."/>
            <person name="Walsh D."/>
            <person name="Lavine L.C."/>
        </authorList>
    </citation>
    <scope>NUCLEOTIDE SEQUENCE</scope>
</reference>
<evidence type="ECO:0000256" key="1">
    <source>
        <dbReference type="SAM" id="Coils"/>
    </source>
</evidence>
<feature type="signal peptide" evidence="2">
    <location>
        <begin position="1"/>
        <end position="28"/>
    </location>
</feature>
<reference evidence="3" key="2">
    <citation type="submission" date="2014-07" db="EMBL/GenBank/DDBJ databases">
        <authorList>
            <person name="Hull J."/>
        </authorList>
    </citation>
    <scope>NUCLEOTIDE SEQUENCE</scope>
</reference>
<feature type="chain" id="PRO_5002052353" evidence="2">
    <location>
        <begin position="29"/>
        <end position="117"/>
    </location>
</feature>
<accession>A0A0A9YRM4</accession>
<dbReference type="AlphaFoldDB" id="A0A0A9YRM4"/>
<keyword evidence="2" id="KW-0732">Signal</keyword>
<gene>
    <name evidence="3" type="primary">CARD8</name>
    <name evidence="3" type="ORF">CM83_11906</name>
</gene>
<protein>
    <submittedName>
        <fullName evidence="3">Caspase recruitment domain-containing protein 8</fullName>
    </submittedName>
</protein>
<feature type="non-terminal residue" evidence="3">
    <location>
        <position position="1"/>
    </location>
</feature>
<evidence type="ECO:0000313" key="3">
    <source>
        <dbReference type="EMBL" id="JAG34291.1"/>
    </source>
</evidence>
<organism evidence="3">
    <name type="scientific">Lygus hesperus</name>
    <name type="common">Western plant bug</name>
    <dbReference type="NCBI Taxonomy" id="30085"/>
    <lineage>
        <taxon>Eukaryota</taxon>
        <taxon>Metazoa</taxon>
        <taxon>Ecdysozoa</taxon>
        <taxon>Arthropoda</taxon>
        <taxon>Hexapoda</taxon>
        <taxon>Insecta</taxon>
        <taxon>Pterygota</taxon>
        <taxon>Neoptera</taxon>
        <taxon>Paraneoptera</taxon>
        <taxon>Hemiptera</taxon>
        <taxon>Heteroptera</taxon>
        <taxon>Panheteroptera</taxon>
        <taxon>Cimicomorpha</taxon>
        <taxon>Miridae</taxon>
        <taxon>Mirini</taxon>
        <taxon>Lygus</taxon>
    </lineage>
</organism>
<dbReference type="EMBL" id="GBHO01009313">
    <property type="protein sequence ID" value="JAG34291.1"/>
    <property type="molecule type" value="Transcribed_RNA"/>
</dbReference>
<name>A0A0A9YRM4_LYGHE</name>
<evidence type="ECO:0000256" key="2">
    <source>
        <dbReference type="SAM" id="SignalP"/>
    </source>
</evidence>
<sequence>SWSHSVTMKIALAFVTCLVIFALDSAQGGPPKNEEEAEDALQAVVDDAKGLLKEVIQKEVKKEVKKQKLKKLKKMRSKAKALHAMIEAMFDGDTPKSLEKMHETIMRLLDRAEKKLK</sequence>
<feature type="coiled-coil region" evidence="1">
    <location>
        <begin position="34"/>
        <end position="82"/>
    </location>
</feature>
<keyword evidence="1" id="KW-0175">Coiled coil</keyword>